<dbReference type="RefSeq" id="WP_256612591.1">
    <property type="nucleotide sequence ID" value="NZ_JANIBM010000045.1"/>
</dbReference>
<evidence type="ECO:0008006" key="3">
    <source>
        <dbReference type="Google" id="ProtNLM"/>
    </source>
</evidence>
<organism evidence="1 2">
    <name type="scientific">Methylomonas aurea</name>
    <dbReference type="NCBI Taxonomy" id="2952224"/>
    <lineage>
        <taxon>Bacteria</taxon>
        <taxon>Pseudomonadati</taxon>
        <taxon>Pseudomonadota</taxon>
        <taxon>Gammaproteobacteria</taxon>
        <taxon>Methylococcales</taxon>
        <taxon>Methylococcaceae</taxon>
        <taxon>Methylomonas</taxon>
    </lineage>
</organism>
<keyword evidence="2" id="KW-1185">Reference proteome</keyword>
<dbReference type="EMBL" id="JANIBM010000045">
    <property type="protein sequence ID" value="MCQ8183376.1"/>
    <property type="molecule type" value="Genomic_DNA"/>
</dbReference>
<evidence type="ECO:0000313" key="2">
    <source>
        <dbReference type="Proteomes" id="UP001524569"/>
    </source>
</evidence>
<reference evidence="1 2" key="1">
    <citation type="submission" date="2022-07" db="EMBL/GenBank/DDBJ databases">
        <title>Methylomonas rivi sp. nov., Methylomonas rosea sp. nov., Methylomonas aureus sp. nov. and Methylomonas subterranea sp. nov., four novel methanotrophs isolated from a freshwater creek and the deep terrestrial subsurface.</title>
        <authorList>
            <person name="Abin C."/>
            <person name="Sankaranarayanan K."/>
            <person name="Garner C."/>
            <person name="Sindelar R."/>
            <person name="Kotary K."/>
            <person name="Garner R."/>
            <person name="Barclay S."/>
            <person name="Lawson P."/>
            <person name="Krumholz L."/>
        </authorList>
    </citation>
    <scope>NUCLEOTIDE SEQUENCE [LARGE SCALE GENOMIC DNA]</scope>
    <source>
        <strain evidence="1 2">SURF-1</strain>
    </source>
</reference>
<proteinExistence type="predicted"/>
<accession>A0ABT1UMB2</accession>
<comment type="caution">
    <text evidence="1">The sequence shown here is derived from an EMBL/GenBank/DDBJ whole genome shotgun (WGS) entry which is preliminary data.</text>
</comment>
<protein>
    <recommendedName>
        <fullName evidence="3">GAF domain-containing protein</fullName>
    </recommendedName>
</protein>
<evidence type="ECO:0000313" key="1">
    <source>
        <dbReference type="EMBL" id="MCQ8183376.1"/>
    </source>
</evidence>
<sequence>MNNELNELQEELRRRRDASEASHAVYVARLHEQAEKVYAAIALACAAGNYVWAHKDNGRILKMGALGPRKGTRFPYTLGHHVSYDIHQDAFEDCELLVIDRFDLHPR</sequence>
<name>A0ABT1UMB2_9GAMM</name>
<gene>
    <name evidence="1" type="ORF">NP603_19850</name>
</gene>
<dbReference type="Proteomes" id="UP001524569">
    <property type="component" value="Unassembled WGS sequence"/>
</dbReference>